<comment type="similarity">
    <text evidence="1">Belongs to the arrestin family.</text>
</comment>
<accession>A0A814P1H1</accession>
<evidence type="ECO:0000256" key="1">
    <source>
        <dbReference type="ARBA" id="ARBA00005298"/>
    </source>
</evidence>
<feature type="domain" description="Arrestin-like N-terminal" evidence="2">
    <location>
        <begin position="19"/>
        <end position="137"/>
    </location>
</feature>
<evidence type="ECO:0008006" key="7">
    <source>
        <dbReference type="Google" id="ProtNLM"/>
    </source>
</evidence>
<proteinExistence type="inferred from homology"/>
<sequence>MGINLSKSSLTNTEYLLTLSSTNNFYRKHSIIQGEFYLNARRKLCIEKKIRVDLIGQLIEHNKPSLDTKKSSSLISTNEIFFTYSFPLVTSHQNGIARIIKQQQITFPFRIPLGINLPPSCEFKEFSIVYYLDIYHDGRLLPNMRKKIILAPPTPHINIPLPCKVTDLNNIIMICSLQKSFYSGRDGSIVPLFISIKNFKQNQIQTITVQLIQTISLNGKKHENEIFTSNVNEINENIQENQIDTIFELNLPTDLPPTHIPNDNCQPDNVPSVAITYEFRIQGQINDETISNLHLSVPIGIE</sequence>
<dbReference type="Proteomes" id="UP000663860">
    <property type="component" value="Unassembled WGS sequence"/>
</dbReference>
<dbReference type="Proteomes" id="UP000663868">
    <property type="component" value="Unassembled WGS sequence"/>
</dbReference>
<dbReference type="InterPro" id="IPR014752">
    <property type="entry name" value="Arrestin-like_C"/>
</dbReference>
<evidence type="ECO:0000313" key="5">
    <source>
        <dbReference type="EMBL" id="CAF3577769.1"/>
    </source>
</evidence>
<dbReference type="EMBL" id="CAJNOE010000262">
    <property type="protein sequence ID" value="CAF1101112.1"/>
    <property type="molecule type" value="Genomic_DNA"/>
</dbReference>
<name>A0A814P1H1_9BILA</name>
<dbReference type="InterPro" id="IPR011021">
    <property type="entry name" value="Arrestin-like_N"/>
</dbReference>
<evidence type="ECO:0000259" key="2">
    <source>
        <dbReference type="Pfam" id="PF00339"/>
    </source>
</evidence>
<comment type="caution">
    <text evidence="4">The sequence shown here is derived from an EMBL/GenBank/DDBJ whole genome shotgun (WGS) entry which is preliminary data.</text>
</comment>
<evidence type="ECO:0000259" key="3">
    <source>
        <dbReference type="Pfam" id="PF02752"/>
    </source>
</evidence>
<dbReference type="InterPro" id="IPR011022">
    <property type="entry name" value="Arrestin_C-like"/>
</dbReference>
<evidence type="ECO:0000313" key="4">
    <source>
        <dbReference type="EMBL" id="CAF1101112.1"/>
    </source>
</evidence>
<dbReference type="EMBL" id="CAJOBB010000132">
    <property type="protein sequence ID" value="CAF3577769.1"/>
    <property type="molecule type" value="Genomic_DNA"/>
</dbReference>
<organism evidence="4 6">
    <name type="scientific">Adineta steineri</name>
    <dbReference type="NCBI Taxonomy" id="433720"/>
    <lineage>
        <taxon>Eukaryota</taxon>
        <taxon>Metazoa</taxon>
        <taxon>Spiralia</taxon>
        <taxon>Gnathifera</taxon>
        <taxon>Rotifera</taxon>
        <taxon>Eurotatoria</taxon>
        <taxon>Bdelloidea</taxon>
        <taxon>Adinetida</taxon>
        <taxon>Adinetidae</taxon>
        <taxon>Adineta</taxon>
    </lineage>
</organism>
<feature type="domain" description="Arrestin C-terminal-like" evidence="3">
    <location>
        <begin position="187"/>
        <end position="300"/>
    </location>
</feature>
<reference evidence="4" key="1">
    <citation type="submission" date="2021-02" db="EMBL/GenBank/DDBJ databases">
        <authorList>
            <person name="Nowell W R."/>
        </authorList>
    </citation>
    <scope>NUCLEOTIDE SEQUENCE</scope>
</reference>
<dbReference type="AlphaFoldDB" id="A0A814P1H1"/>
<evidence type="ECO:0000313" key="6">
    <source>
        <dbReference type="Proteomes" id="UP000663860"/>
    </source>
</evidence>
<dbReference type="Pfam" id="PF00339">
    <property type="entry name" value="Arrestin_N"/>
    <property type="match status" value="1"/>
</dbReference>
<dbReference type="Gene3D" id="2.60.40.640">
    <property type="match status" value="2"/>
</dbReference>
<gene>
    <name evidence="4" type="ORF">IZO911_LOCUS23051</name>
    <name evidence="5" type="ORF">KXQ929_LOCUS3962</name>
</gene>
<protein>
    <recommendedName>
        <fullName evidence="7">Arrestin C-terminal-like domain-containing protein</fullName>
    </recommendedName>
</protein>
<dbReference type="Pfam" id="PF02752">
    <property type="entry name" value="Arrestin_C"/>
    <property type="match status" value="1"/>
</dbReference>